<evidence type="ECO:0000313" key="3">
    <source>
        <dbReference type="RefSeq" id="XP_025855093.1"/>
    </source>
</evidence>
<feature type="transmembrane region" description="Helical" evidence="1">
    <location>
        <begin position="120"/>
        <end position="143"/>
    </location>
</feature>
<dbReference type="PANTHER" id="PTHR14796">
    <property type="entry name" value="NEURENSIN 1-RELATED"/>
    <property type="match status" value="1"/>
</dbReference>
<protein>
    <submittedName>
        <fullName evidence="3">Neurensin-1</fullName>
    </submittedName>
</protein>
<dbReference type="KEGG" id="vvp:112920501"/>
<dbReference type="GO" id="GO:0043025">
    <property type="term" value="C:neuronal cell body"/>
    <property type="evidence" value="ECO:0007669"/>
    <property type="project" value="Ensembl"/>
</dbReference>
<evidence type="ECO:0000256" key="1">
    <source>
        <dbReference type="SAM" id="Phobius"/>
    </source>
</evidence>
<dbReference type="GeneID" id="112920501"/>
<dbReference type="OMA" id="ASIWEHE"/>
<dbReference type="InterPro" id="IPR024883">
    <property type="entry name" value="Neurensin"/>
</dbReference>
<dbReference type="STRING" id="9627.ENSVVUP00000003454"/>
<keyword evidence="1" id="KW-1133">Transmembrane helix</keyword>
<dbReference type="GO" id="GO:0030426">
    <property type="term" value="C:growth cone"/>
    <property type="evidence" value="ECO:0007669"/>
    <property type="project" value="Ensembl"/>
</dbReference>
<dbReference type="PANTHER" id="PTHR14796:SF6">
    <property type="entry name" value="NEURENSIN-1"/>
    <property type="match status" value="1"/>
</dbReference>
<dbReference type="GO" id="GO:0007399">
    <property type="term" value="P:nervous system development"/>
    <property type="evidence" value="ECO:0007669"/>
    <property type="project" value="Ensembl"/>
</dbReference>
<gene>
    <name evidence="3" type="primary">NRSN1</name>
</gene>
<dbReference type="AlphaFoldDB" id="A0A3Q7SFR0"/>
<dbReference type="GO" id="GO:0030133">
    <property type="term" value="C:transport vesicle"/>
    <property type="evidence" value="ECO:0007669"/>
    <property type="project" value="InterPro"/>
</dbReference>
<dbReference type="CTD" id="140767"/>
<keyword evidence="1" id="KW-0812">Transmembrane</keyword>
<accession>A0A3Q7SFR0</accession>
<name>A0A3Q7SFR0_VULVU</name>
<proteinExistence type="predicted"/>
<reference evidence="3" key="2">
    <citation type="submission" date="2025-08" db="UniProtKB">
        <authorList>
            <consortium name="RefSeq"/>
        </authorList>
    </citation>
    <scope>IDENTIFICATION</scope>
    <source>
        <tissue evidence="3">Cell line</tissue>
    </source>
</reference>
<sequence>MRRMSSCSNICRSKQAQTATEGNYQRYGVRSYLHQFYEDCTTSIWEYEDDFQIQRSPNRWSSVFWKVGLISGTVFVILGLTVLAVGFLVPPKIEAFGEADFVVVDTQAVQFNGALDACKLAGAVLFCLGGTSMAGCLLMSAFVRSYSQEEKLFQQRFTERLAGVRPPAQPITKAPGPGETKIPVTLSRVQNVQPVSAT</sequence>
<dbReference type="Pfam" id="PF14927">
    <property type="entry name" value="Neurensin"/>
    <property type="match status" value="1"/>
</dbReference>
<dbReference type="RefSeq" id="XP_025855093.1">
    <property type="nucleotide sequence ID" value="XM_025999308.2"/>
</dbReference>
<organism evidence="2 3">
    <name type="scientific">Vulpes vulpes</name>
    <name type="common">Red fox</name>
    <dbReference type="NCBI Taxonomy" id="9627"/>
    <lineage>
        <taxon>Eukaryota</taxon>
        <taxon>Metazoa</taxon>
        <taxon>Chordata</taxon>
        <taxon>Craniata</taxon>
        <taxon>Vertebrata</taxon>
        <taxon>Euteleostomi</taxon>
        <taxon>Mammalia</taxon>
        <taxon>Eutheria</taxon>
        <taxon>Laurasiatheria</taxon>
        <taxon>Carnivora</taxon>
        <taxon>Caniformia</taxon>
        <taxon>Canidae</taxon>
        <taxon>Vulpes</taxon>
    </lineage>
</organism>
<reference key="1">
    <citation type="submission" date="2019-01" db="UniProtKB">
        <authorList>
            <consortium name="RefSeq"/>
        </authorList>
    </citation>
    <scope>IDENTIFICATION</scope>
</reference>
<feature type="transmembrane region" description="Helical" evidence="1">
    <location>
        <begin position="63"/>
        <end position="89"/>
    </location>
</feature>
<evidence type="ECO:0000313" key="2">
    <source>
        <dbReference type="Proteomes" id="UP001652641"/>
    </source>
</evidence>
<keyword evidence="1" id="KW-0472">Membrane</keyword>
<dbReference type="Proteomes" id="UP001652641">
    <property type="component" value="Chromosome 12"/>
</dbReference>
<keyword evidence="2" id="KW-1185">Reference proteome</keyword>